<gene>
    <name evidence="1" type="ORF">HO173_009811</name>
</gene>
<keyword evidence="2" id="KW-1185">Reference proteome</keyword>
<dbReference type="EMBL" id="JACCJC010000052">
    <property type="protein sequence ID" value="KAF6231974.1"/>
    <property type="molecule type" value="Genomic_DNA"/>
</dbReference>
<name>A0A8H6FP16_9LECA</name>
<protein>
    <submittedName>
        <fullName evidence="1">Uncharacterized protein</fullName>
    </submittedName>
</protein>
<proteinExistence type="predicted"/>
<organism evidence="1 2">
    <name type="scientific">Letharia columbiana</name>
    <dbReference type="NCBI Taxonomy" id="112416"/>
    <lineage>
        <taxon>Eukaryota</taxon>
        <taxon>Fungi</taxon>
        <taxon>Dikarya</taxon>
        <taxon>Ascomycota</taxon>
        <taxon>Pezizomycotina</taxon>
        <taxon>Lecanoromycetes</taxon>
        <taxon>OSLEUM clade</taxon>
        <taxon>Lecanoromycetidae</taxon>
        <taxon>Lecanorales</taxon>
        <taxon>Lecanorineae</taxon>
        <taxon>Parmeliaceae</taxon>
        <taxon>Letharia</taxon>
    </lineage>
</organism>
<evidence type="ECO:0000313" key="1">
    <source>
        <dbReference type="EMBL" id="KAF6231974.1"/>
    </source>
</evidence>
<dbReference type="Proteomes" id="UP000578531">
    <property type="component" value="Unassembled WGS sequence"/>
</dbReference>
<reference evidence="1 2" key="1">
    <citation type="journal article" date="2020" name="Genomics">
        <title>Complete, high-quality genomes from long-read metagenomic sequencing of two wolf lichen thalli reveals enigmatic genome architecture.</title>
        <authorList>
            <person name="McKenzie S.K."/>
            <person name="Walston R.F."/>
            <person name="Allen J.L."/>
        </authorList>
    </citation>
    <scope>NUCLEOTIDE SEQUENCE [LARGE SCALE GENOMIC DNA]</scope>
    <source>
        <strain evidence="1">WasteWater2</strain>
    </source>
</reference>
<comment type="caution">
    <text evidence="1">The sequence shown here is derived from an EMBL/GenBank/DDBJ whole genome shotgun (WGS) entry which is preliminary data.</text>
</comment>
<sequence length="57" mass="6127">MFTIVQELWIAQAVDQCNRPLAMIASTATCHRVDSGCSFATPQVVTRAGSTLTSLLD</sequence>
<accession>A0A8H6FP16</accession>
<dbReference type="GeneID" id="59291460"/>
<dbReference type="AlphaFoldDB" id="A0A8H6FP16"/>
<evidence type="ECO:0000313" key="2">
    <source>
        <dbReference type="Proteomes" id="UP000578531"/>
    </source>
</evidence>
<dbReference type="RefSeq" id="XP_037161405.1">
    <property type="nucleotide sequence ID" value="XM_037311699.1"/>
</dbReference>